<feature type="compositionally biased region" description="Polar residues" evidence="1">
    <location>
        <begin position="187"/>
        <end position="199"/>
    </location>
</feature>
<dbReference type="EMBL" id="OZ023711">
    <property type="protein sequence ID" value="CAK9859620.1"/>
    <property type="molecule type" value="Genomic_DNA"/>
</dbReference>
<gene>
    <name evidence="2" type="ORF">CSSPJE1EN2_LOCUS2615</name>
</gene>
<protein>
    <submittedName>
        <fullName evidence="2">Uncharacterized protein</fullName>
    </submittedName>
</protein>
<feature type="region of interest" description="Disordered" evidence="1">
    <location>
        <begin position="187"/>
        <end position="249"/>
    </location>
</feature>
<feature type="compositionally biased region" description="Basic and acidic residues" evidence="1">
    <location>
        <begin position="200"/>
        <end position="210"/>
    </location>
</feature>
<name>A0ABP1AAU0_9BRYO</name>
<feature type="compositionally biased region" description="Polar residues" evidence="1">
    <location>
        <begin position="240"/>
        <end position="249"/>
    </location>
</feature>
<feature type="compositionally biased region" description="Basic and acidic residues" evidence="1">
    <location>
        <begin position="221"/>
        <end position="234"/>
    </location>
</feature>
<evidence type="ECO:0000256" key="1">
    <source>
        <dbReference type="SAM" id="MobiDB-lite"/>
    </source>
</evidence>
<organism evidence="2 3">
    <name type="scientific">Sphagnum jensenii</name>
    <dbReference type="NCBI Taxonomy" id="128206"/>
    <lineage>
        <taxon>Eukaryota</taxon>
        <taxon>Viridiplantae</taxon>
        <taxon>Streptophyta</taxon>
        <taxon>Embryophyta</taxon>
        <taxon>Bryophyta</taxon>
        <taxon>Sphagnophytina</taxon>
        <taxon>Sphagnopsida</taxon>
        <taxon>Sphagnales</taxon>
        <taxon>Sphagnaceae</taxon>
        <taxon>Sphagnum</taxon>
    </lineage>
</organism>
<proteinExistence type="predicted"/>
<evidence type="ECO:0000313" key="3">
    <source>
        <dbReference type="Proteomes" id="UP001497522"/>
    </source>
</evidence>
<evidence type="ECO:0000313" key="2">
    <source>
        <dbReference type="EMBL" id="CAK9859620.1"/>
    </source>
</evidence>
<sequence>MFPSEETKVEAVEEEVNPLVREVYIEAYPVDILGVEENLNCLDELLTTETSGMLVRIADILEGLILADDLEVLDDDRSEIEVDDRLLRFSPEQTYFSVVESNDSAMFMENLDNPHAFPIINLEKEEDESSAQEATDGSAWHTLLGASLIYAIGGNEDEIKSVETDPSLDGNNSSVNLCSAQETVAESVDLSKSNNPSKENISHDGARVQKSDPVAELSVLDGREPCNQDNHDDANESEGVDTSNNAFPL</sequence>
<accession>A0ABP1AAU0</accession>
<dbReference type="Proteomes" id="UP001497522">
    <property type="component" value="Chromosome 10"/>
</dbReference>
<reference evidence="2" key="1">
    <citation type="submission" date="2024-03" db="EMBL/GenBank/DDBJ databases">
        <authorList>
            <consortium name="ELIXIR-Norway"/>
            <consortium name="Elixir Norway"/>
        </authorList>
    </citation>
    <scope>NUCLEOTIDE SEQUENCE</scope>
</reference>
<keyword evidence="3" id="KW-1185">Reference proteome</keyword>